<dbReference type="OrthoDB" id="340681at2759"/>
<sequence length="216" mass="24167">MKSAFYMLANATPTLRMEASALTISLAVSETRSLSKVNLLLVLILAELLIEGPRPININLDGWGRLHHLDAFDEVSVRNKAMAKGKRDPDGEGAPRAVQTEARAIDMKVKSAEAETGNIASNNGLLRRMQEEKWETYAWIDETDQDSWDKYEEYMFNQSLDEPPLLQSAICSEDYIDGMSAPRIDPINPEMAGWAMKLRRKARRPSDARGRAEGGD</sequence>
<keyword evidence="2" id="KW-1185">Reference proteome</keyword>
<proteinExistence type="predicted"/>
<name>A0A1B7NVA9_9EURO</name>
<dbReference type="STRING" id="1658172.A0A1B7NVA9"/>
<evidence type="ECO:0000313" key="2">
    <source>
        <dbReference type="Proteomes" id="UP000091918"/>
    </source>
</evidence>
<gene>
    <name evidence="1" type="ORF">ACJ72_04959</name>
</gene>
<reference evidence="1 2" key="1">
    <citation type="submission" date="2015-07" db="EMBL/GenBank/DDBJ databases">
        <title>Emmonsia species relationships and genome sequence.</title>
        <authorList>
            <person name="Cuomo C.A."/>
            <person name="Schwartz I.S."/>
            <person name="Kenyon C."/>
            <person name="de Hoog G.S."/>
            <person name="Govender N.P."/>
            <person name="Botha A."/>
            <person name="Moreno L."/>
            <person name="de Vries M."/>
            <person name="Munoz J.F."/>
            <person name="Stielow J.B."/>
        </authorList>
    </citation>
    <scope>NUCLEOTIDE SEQUENCE [LARGE SCALE GENOMIC DNA]</scope>
    <source>
        <strain evidence="1 2">CBS 136260</strain>
    </source>
</reference>
<protein>
    <submittedName>
        <fullName evidence="1">Uncharacterized protein</fullName>
    </submittedName>
</protein>
<dbReference type="AlphaFoldDB" id="A0A1B7NVA9"/>
<dbReference type="Proteomes" id="UP000091918">
    <property type="component" value="Unassembled WGS sequence"/>
</dbReference>
<dbReference type="EMBL" id="LGUA01000636">
    <property type="protein sequence ID" value="OAX80706.1"/>
    <property type="molecule type" value="Genomic_DNA"/>
</dbReference>
<accession>A0A1B7NVA9</accession>
<comment type="caution">
    <text evidence="1">The sequence shown here is derived from an EMBL/GenBank/DDBJ whole genome shotgun (WGS) entry which is preliminary data.</text>
</comment>
<evidence type="ECO:0000313" key="1">
    <source>
        <dbReference type="EMBL" id="OAX80706.1"/>
    </source>
</evidence>
<organism evidence="1 2">
    <name type="scientific">Emergomyces africanus</name>
    <dbReference type="NCBI Taxonomy" id="1955775"/>
    <lineage>
        <taxon>Eukaryota</taxon>
        <taxon>Fungi</taxon>
        <taxon>Dikarya</taxon>
        <taxon>Ascomycota</taxon>
        <taxon>Pezizomycotina</taxon>
        <taxon>Eurotiomycetes</taxon>
        <taxon>Eurotiomycetidae</taxon>
        <taxon>Onygenales</taxon>
        <taxon>Ajellomycetaceae</taxon>
        <taxon>Emergomyces</taxon>
    </lineage>
</organism>